<dbReference type="InterPro" id="IPR003066">
    <property type="entry name" value="Invas_InvJ"/>
</dbReference>
<reference evidence="3 4" key="1">
    <citation type="submission" date="2014-01" db="EMBL/GenBank/DDBJ databases">
        <authorList>
            <person name="Durkin A.S."/>
            <person name="McCorrison J."/>
            <person name="Torralba M."/>
            <person name="Gillis M."/>
            <person name="Haft D.H."/>
            <person name="Methe B."/>
            <person name="Sutton G."/>
            <person name="Nelson K.E."/>
        </authorList>
    </citation>
    <scope>NUCLEOTIDE SEQUENCE [LARGE SCALE GENOMIC DNA]</scope>
    <source>
        <strain evidence="3 4">205/92</strain>
    </source>
</reference>
<dbReference type="InterPro" id="IPR056746">
    <property type="entry name" value="SPAN_dom"/>
</dbReference>
<dbReference type="AlphaFoldDB" id="A0AAV3M7M6"/>
<dbReference type="Pfam" id="PF02510">
    <property type="entry name" value="SPAN"/>
    <property type="match status" value="1"/>
</dbReference>
<evidence type="ECO:0000256" key="1">
    <source>
        <dbReference type="SAM" id="MobiDB-lite"/>
    </source>
</evidence>
<sequence length="295" mass="32503">MESIAFSNIGEKTDMVLQENVESLDDILRSKVEDKSNSNSEEREDDTLSMEGFLAAPLAMLSTISTISTKHQRGVQPQEQKNQNGMGNFRNENLLSLKFNNSKSILNIGEGKALARGESASVKNNSTPLDVIRQKLISSEDISTDGEDSLLPSLKKDNISTLKSADGGALSMTMLSTSTLSSSSVIDTKMNASLLHSSTLEAKLQAAVENRKMLDTSSMDSNSLTYRFQRWGGEYSVNIQAQSGSVMLSPSDALVEQKLNDNWQSGNPHRWHLVQEDKRDGHQSQNQHMTDDEED</sequence>
<comment type="caution">
    <text evidence="3">The sequence shown here is derived from an EMBL/GenBank/DDBJ whole genome shotgun (WGS) entry which is preliminary data.</text>
</comment>
<dbReference type="RefSeq" id="WP_036961020.1">
    <property type="nucleotide sequence ID" value="NZ_JALD01000038.1"/>
</dbReference>
<dbReference type="EMBL" id="JALD01000038">
    <property type="protein sequence ID" value="EUD11659.1"/>
    <property type="molecule type" value="Genomic_DNA"/>
</dbReference>
<feature type="region of interest" description="Disordered" evidence="1">
    <location>
        <begin position="258"/>
        <end position="295"/>
    </location>
</feature>
<name>A0AAV3M7M6_9GAMM</name>
<feature type="domain" description="Surface presentation of antigen" evidence="2">
    <location>
        <begin position="221"/>
        <end position="294"/>
    </location>
</feature>
<protein>
    <submittedName>
        <fullName evidence="3">Surface presentation of antigens domain protein</fullName>
    </submittedName>
</protein>
<evidence type="ECO:0000313" key="3">
    <source>
        <dbReference type="EMBL" id="EUD11659.1"/>
    </source>
</evidence>
<feature type="region of interest" description="Disordered" evidence="1">
    <location>
        <begin position="68"/>
        <end position="89"/>
    </location>
</feature>
<evidence type="ECO:0000259" key="2">
    <source>
        <dbReference type="Pfam" id="PF02510"/>
    </source>
</evidence>
<dbReference type="PRINTS" id="PR01306">
    <property type="entry name" value="SSPANPROTEIN"/>
</dbReference>
<organism evidence="3 4">
    <name type="scientific">Providencia alcalifaciens 205/92</name>
    <dbReference type="NCBI Taxonomy" id="1256988"/>
    <lineage>
        <taxon>Bacteria</taxon>
        <taxon>Pseudomonadati</taxon>
        <taxon>Pseudomonadota</taxon>
        <taxon>Gammaproteobacteria</taxon>
        <taxon>Enterobacterales</taxon>
        <taxon>Morganellaceae</taxon>
        <taxon>Providencia</taxon>
    </lineage>
</organism>
<evidence type="ECO:0000313" key="4">
    <source>
        <dbReference type="Proteomes" id="UP000022311"/>
    </source>
</evidence>
<gene>
    <name evidence="3" type="ORF">HMPREF1563_0269</name>
</gene>
<dbReference type="Proteomes" id="UP000022311">
    <property type="component" value="Unassembled WGS sequence"/>
</dbReference>
<proteinExistence type="predicted"/>
<accession>A0AAV3M7M6</accession>
<feature type="compositionally biased region" description="Basic and acidic residues" evidence="1">
    <location>
        <begin position="273"/>
        <end position="282"/>
    </location>
</feature>